<dbReference type="OrthoDB" id="1927968at2759"/>
<name>A0A9Q0HQX2_9POAL</name>
<dbReference type="Proteomes" id="UP001151287">
    <property type="component" value="Unassembled WGS sequence"/>
</dbReference>
<evidence type="ECO:0000313" key="2">
    <source>
        <dbReference type="EMBL" id="KAJ1694635.1"/>
    </source>
</evidence>
<feature type="region of interest" description="Disordered" evidence="1">
    <location>
        <begin position="102"/>
        <end position="121"/>
    </location>
</feature>
<comment type="caution">
    <text evidence="2">The sequence shown here is derived from an EMBL/GenBank/DDBJ whole genome shotgun (WGS) entry which is preliminary data.</text>
</comment>
<gene>
    <name evidence="2" type="ORF">LUZ63_011333</name>
</gene>
<protein>
    <submittedName>
        <fullName evidence="2">Uncharacterized protein</fullName>
    </submittedName>
</protein>
<dbReference type="EMBL" id="JAMQYH010000003">
    <property type="protein sequence ID" value="KAJ1694635.1"/>
    <property type="molecule type" value="Genomic_DNA"/>
</dbReference>
<dbReference type="AlphaFoldDB" id="A0A9Q0HQX2"/>
<dbReference type="InterPro" id="IPR040420">
    <property type="entry name" value="At1g76660-like"/>
</dbReference>
<feature type="region of interest" description="Disordered" evidence="1">
    <location>
        <begin position="154"/>
        <end position="174"/>
    </location>
</feature>
<reference evidence="2" key="1">
    <citation type="journal article" date="2022" name="Cell">
        <title>Repeat-based holocentromeres influence genome architecture and karyotype evolution.</title>
        <authorList>
            <person name="Hofstatter P.G."/>
            <person name="Thangavel G."/>
            <person name="Lux T."/>
            <person name="Neumann P."/>
            <person name="Vondrak T."/>
            <person name="Novak P."/>
            <person name="Zhang M."/>
            <person name="Costa L."/>
            <person name="Castellani M."/>
            <person name="Scott A."/>
            <person name="Toegelov H."/>
            <person name="Fuchs J."/>
            <person name="Mata-Sucre Y."/>
            <person name="Dias Y."/>
            <person name="Vanzela A.L.L."/>
            <person name="Huettel B."/>
            <person name="Almeida C.C.S."/>
            <person name="Simkova H."/>
            <person name="Souza G."/>
            <person name="Pedrosa-Harand A."/>
            <person name="Macas J."/>
            <person name="Mayer K.F.X."/>
            <person name="Houben A."/>
            <person name="Marques A."/>
        </authorList>
    </citation>
    <scope>NUCLEOTIDE SEQUENCE</scope>
    <source>
        <strain evidence="2">RhyBre1mFocal</strain>
    </source>
</reference>
<evidence type="ECO:0000256" key="1">
    <source>
        <dbReference type="SAM" id="MobiDB-lite"/>
    </source>
</evidence>
<proteinExistence type="predicted"/>
<dbReference type="PANTHER" id="PTHR31798:SF10">
    <property type="entry name" value="OS02G0822000 PROTEIN"/>
    <property type="match status" value="1"/>
</dbReference>
<organism evidence="2 3">
    <name type="scientific">Rhynchospora breviuscula</name>
    <dbReference type="NCBI Taxonomy" id="2022672"/>
    <lineage>
        <taxon>Eukaryota</taxon>
        <taxon>Viridiplantae</taxon>
        <taxon>Streptophyta</taxon>
        <taxon>Embryophyta</taxon>
        <taxon>Tracheophyta</taxon>
        <taxon>Spermatophyta</taxon>
        <taxon>Magnoliopsida</taxon>
        <taxon>Liliopsida</taxon>
        <taxon>Poales</taxon>
        <taxon>Cyperaceae</taxon>
        <taxon>Cyperoideae</taxon>
        <taxon>Rhynchosporeae</taxon>
        <taxon>Rhynchospora</taxon>
    </lineage>
</organism>
<keyword evidence="3" id="KW-1185">Reference proteome</keyword>
<dbReference type="PANTHER" id="PTHR31798">
    <property type="entry name" value="HYDROXYPROLINE-RICH GLYCOPROTEIN-LIKE"/>
    <property type="match status" value="1"/>
</dbReference>
<accession>A0A9Q0HQX2</accession>
<evidence type="ECO:0000313" key="3">
    <source>
        <dbReference type="Proteomes" id="UP001151287"/>
    </source>
</evidence>
<sequence length="328" mass="35281">MSGVHNSSVDTVNAAAAAIATTESRILQITAAQRVRRKSWFSSYWCFGSHKNTKRIGHAILVPDLAPHNSSVPAPDNLNQPPPNILPFAVPPSSPASFFQSEAASISHSPGAGPTPFSPVSANSLPGPLPAFTVGPYAHETQLVTPPVFSALTTEPSTAPLTPPPETLQLTTPPSPEVPFARLLTSEQYPGSDTSRNLSSEGTPVRHYPVPPRVPRGHHAIPVLVPIPPQVDFNHRVSFELTPEDVARCLQRKSTVEPVPILVGPVPIIDETYHDLPEKIRHSVSLPTNKDFKFESAEIEASRSSGSEIDAPRKSWSFFPMLQQPAGG</sequence>